<feature type="transmembrane region" description="Helical" evidence="2">
    <location>
        <begin position="87"/>
        <end position="106"/>
    </location>
</feature>
<dbReference type="Pfam" id="PF12773">
    <property type="entry name" value="DZR"/>
    <property type="match status" value="1"/>
</dbReference>
<comment type="caution">
    <text evidence="4">The sequence shown here is derived from an EMBL/GenBank/DDBJ whole genome shotgun (WGS) entry which is preliminary data.</text>
</comment>
<protein>
    <recommendedName>
        <fullName evidence="3">DZANK-type domain-containing protein</fullName>
    </recommendedName>
</protein>
<feature type="compositionally biased region" description="Low complexity" evidence="1">
    <location>
        <begin position="142"/>
        <end position="151"/>
    </location>
</feature>
<proteinExistence type="predicted"/>
<feature type="compositionally biased region" description="Pro residues" evidence="1">
    <location>
        <begin position="152"/>
        <end position="165"/>
    </location>
</feature>
<gene>
    <name evidence="4" type="ORF">KSZ_33010</name>
</gene>
<organism evidence="4 5">
    <name type="scientific">Dictyobacter formicarum</name>
    <dbReference type="NCBI Taxonomy" id="2778368"/>
    <lineage>
        <taxon>Bacteria</taxon>
        <taxon>Bacillati</taxon>
        <taxon>Chloroflexota</taxon>
        <taxon>Ktedonobacteria</taxon>
        <taxon>Ktedonobacterales</taxon>
        <taxon>Dictyobacteraceae</taxon>
        <taxon>Dictyobacter</taxon>
    </lineage>
</organism>
<dbReference type="RefSeq" id="WP_201362952.1">
    <property type="nucleotide sequence ID" value="NZ_BNJJ01000008.1"/>
</dbReference>
<feature type="region of interest" description="Disordered" evidence="1">
    <location>
        <begin position="142"/>
        <end position="184"/>
    </location>
</feature>
<feature type="transmembrane region" description="Helical" evidence="2">
    <location>
        <begin position="52"/>
        <end position="75"/>
    </location>
</feature>
<keyword evidence="2" id="KW-0812">Transmembrane</keyword>
<keyword evidence="2" id="KW-1133">Transmembrane helix</keyword>
<accession>A0ABQ3VGK8</accession>
<evidence type="ECO:0000259" key="3">
    <source>
        <dbReference type="Pfam" id="PF12773"/>
    </source>
</evidence>
<keyword evidence="2" id="KW-0472">Membrane</keyword>
<feature type="domain" description="DZANK-type" evidence="3">
    <location>
        <begin position="190"/>
        <end position="236"/>
    </location>
</feature>
<dbReference type="Proteomes" id="UP000635565">
    <property type="component" value="Unassembled WGS sequence"/>
</dbReference>
<dbReference type="EMBL" id="BNJJ01000008">
    <property type="protein sequence ID" value="GHO85295.1"/>
    <property type="molecule type" value="Genomic_DNA"/>
</dbReference>
<reference evidence="4 5" key="1">
    <citation type="journal article" date="2021" name="Int. J. Syst. Evol. Microbiol.">
        <title>Reticulibacter mediterranei gen. nov., sp. nov., within the new family Reticulibacteraceae fam. nov., and Ktedonospora formicarum gen. nov., sp. nov., Ktedonobacter robiniae sp. nov., Dictyobacter formicarum sp. nov. and Dictyobacter arantiisoli sp. nov., belonging to the class Ktedonobacteria.</title>
        <authorList>
            <person name="Yabe S."/>
            <person name="Zheng Y."/>
            <person name="Wang C.M."/>
            <person name="Sakai Y."/>
            <person name="Abe K."/>
            <person name="Yokota A."/>
            <person name="Donadio S."/>
            <person name="Cavaletti L."/>
            <person name="Monciardini P."/>
        </authorList>
    </citation>
    <scope>NUCLEOTIDE SEQUENCE [LARGE SCALE GENOMIC DNA]</scope>
    <source>
        <strain evidence="4 5">SOSP1-9</strain>
    </source>
</reference>
<name>A0ABQ3VGK8_9CHLR</name>
<evidence type="ECO:0000256" key="1">
    <source>
        <dbReference type="SAM" id="MobiDB-lite"/>
    </source>
</evidence>
<evidence type="ECO:0000256" key="2">
    <source>
        <dbReference type="SAM" id="Phobius"/>
    </source>
</evidence>
<evidence type="ECO:0000313" key="4">
    <source>
        <dbReference type="EMBL" id="GHO85295.1"/>
    </source>
</evidence>
<keyword evidence="5" id="KW-1185">Reference proteome</keyword>
<sequence length="240" mass="25912">MSTRFYQSPGLDIDRMIRDFEHIFMSQGYQVQHFGNRGHMVLQLRKGGDLEAILGMQAALTVILRSASGGVVALVGEHRWEDKAAAGLLGMIFFWPLLFTTGAGVLRQASLEGQLFEALDTVALQQRPDVWMGPVPPHVEAQMQQQQGTAPAGPPPWSPPSPPPSNAGSRSQAEPRPGGATANASAQRKCSNCQKMNDADDLYCSWCGTALKPQKAYCPRCKAELKPGAAFCAKCGTSIK</sequence>
<evidence type="ECO:0000313" key="5">
    <source>
        <dbReference type="Proteomes" id="UP000635565"/>
    </source>
</evidence>
<dbReference type="InterPro" id="IPR025874">
    <property type="entry name" value="DZR"/>
</dbReference>